<sequence length="126" mass="14212">MDNQDVPVDNQDVPVDNQDTQLGQGIQYYQNNMDVIFKYCSSKRNKACLTNLNSTLNIPKNSYNFFSSGNDPRITKATRYSQYAKTSKTTRVSAVNFFGIDGSGNITKNHQSYKNSGTLCNNSRQF</sequence>
<dbReference type="AlphaFoldDB" id="A0A6C0ATE2"/>
<evidence type="ECO:0000313" key="1">
    <source>
        <dbReference type="EMBL" id="QHS82545.1"/>
    </source>
</evidence>
<proteinExistence type="predicted"/>
<name>A0A6C0ATE2_9ZZZZ</name>
<reference evidence="1" key="1">
    <citation type="journal article" date="2020" name="Nature">
        <title>Giant virus diversity and host interactions through global metagenomics.</title>
        <authorList>
            <person name="Schulz F."/>
            <person name="Roux S."/>
            <person name="Paez-Espino D."/>
            <person name="Jungbluth S."/>
            <person name="Walsh D.A."/>
            <person name="Denef V.J."/>
            <person name="McMahon K.D."/>
            <person name="Konstantinidis K.T."/>
            <person name="Eloe-Fadrosh E.A."/>
            <person name="Kyrpides N.C."/>
            <person name="Woyke T."/>
        </authorList>
    </citation>
    <scope>NUCLEOTIDE SEQUENCE</scope>
    <source>
        <strain evidence="1">GVMAG-S-1101171-111</strain>
    </source>
</reference>
<organism evidence="1">
    <name type="scientific">viral metagenome</name>
    <dbReference type="NCBI Taxonomy" id="1070528"/>
    <lineage>
        <taxon>unclassified sequences</taxon>
        <taxon>metagenomes</taxon>
        <taxon>organismal metagenomes</taxon>
    </lineage>
</organism>
<dbReference type="EMBL" id="MN740803">
    <property type="protein sequence ID" value="QHS82545.1"/>
    <property type="molecule type" value="Genomic_DNA"/>
</dbReference>
<accession>A0A6C0ATE2</accession>
<protein>
    <submittedName>
        <fullName evidence="1">Uncharacterized protein</fullName>
    </submittedName>
</protein>